<dbReference type="Proteomes" id="UP000094385">
    <property type="component" value="Unassembled WGS sequence"/>
</dbReference>
<gene>
    <name evidence="1" type="ORF">LIPSTDRAFT_7027</name>
</gene>
<accession>A0A1E3PVD8</accession>
<dbReference type="OrthoDB" id="76567at2759"/>
<keyword evidence="2" id="KW-1185">Reference proteome</keyword>
<dbReference type="AlphaFoldDB" id="A0A1E3PVD8"/>
<protein>
    <submittedName>
        <fullName evidence="1">Uncharacterized protein</fullName>
    </submittedName>
</protein>
<proteinExistence type="predicted"/>
<name>A0A1E3PVD8_LIPST</name>
<organism evidence="1 2">
    <name type="scientific">Lipomyces starkeyi NRRL Y-11557</name>
    <dbReference type="NCBI Taxonomy" id="675824"/>
    <lineage>
        <taxon>Eukaryota</taxon>
        <taxon>Fungi</taxon>
        <taxon>Dikarya</taxon>
        <taxon>Ascomycota</taxon>
        <taxon>Saccharomycotina</taxon>
        <taxon>Lipomycetes</taxon>
        <taxon>Lipomycetales</taxon>
        <taxon>Lipomycetaceae</taxon>
        <taxon>Lipomyces</taxon>
    </lineage>
</organism>
<evidence type="ECO:0000313" key="2">
    <source>
        <dbReference type="Proteomes" id="UP000094385"/>
    </source>
</evidence>
<sequence length="168" mass="18401">MSERKDNVVAEAVLVSSSSQPSQKAKQTPPVSTRNVLRTVLGWIQCANYGIYVPRLRYDGKRQIMIVVATPTPLHGDMVGELLDHLGRAGGRIMVRSGVEKSIVSGVSQATSITEDIDTAHGRTVREWDGAFSYLHNDDLKNMIAIEVAVSQSYKSLQEARSVDTSTE</sequence>
<reference evidence="1 2" key="1">
    <citation type="journal article" date="2016" name="Proc. Natl. Acad. Sci. U.S.A.">
        <title>Comparative genomics of biotechnologically important yeasts.</title>
        <authorList>
            <person name="Riley R."/>
            <person name="Haridas S."/>
            <person name="Wolfe K.H."/>
            <person name="Lopes M.R."/>
            <person name="Hittinger C.T."/>
            <person name="Goeker M."/>
            <person name="Salamov A.A."/>
            <person name="Wisecaver J.H."/>
            <person name="Long T.M."/>
            <person name="Calvey C.H."/>
            <person name="Aerts A.L."/>
            <person name="Barry K.W."/>
            <person name="Choi C."/>
            <person name="Clum A."/>
            <person name="Coughlan A.Y."/>
            <person name="Deshpande S."/>
            <person name="Douglass A.P."/>
            <person name="Hanson S.J."/>
            <person name="Klenk H.-P."/>
            <person name="LaButti K.M."/>
            <person name="Lapidus A."/>
            <person name="Lindquist E.A."/>
            <person name="Lipzen A.M."/>
            <person name="Meier-Kolthoff J.P."/>
            <person name="Ohm R.A."/>
            <person name="Otillar R.P."/>
            <person name="Pangilinan J.L."/>
            <person name="Peng Y."/>
            <person name="Rokas A."/>
            <person name="Rosa C.A."/>
            <person name="Scheuner C."/>
            <person name="Sibirny A.A."/>
            <person name="Slot J.C."/>
            <person name="Stielow J.B."/>
            <person name="Sun H."/>
            <person name="Kurtzman C.P."/>
            <person name="Blackwell M."/>
            <person name="Grigoriev I.V."/>
            <person name="Jeffries T.W."/>
        </authorList>
    </citation>
    <scope>NUCLEOTIDE SEQUENCE [LARGE SCALE GENOMIC DNA]</scope>
    <source>
        <strain evidence="1 2">NRRL Y-11557</strain>
    </source>
</reference>
<evidence type="ECO:0000313" key="1">
    <source>
        <dbReference type="EMBL" id="ODQ69375.1"/>
    </source>
</evidence>
<dbReference type="EMBL" id="KV454304">
    <property type="protein sequence ID" value="ODQ69375.1"/>
    <property type="molecule type" value="Genomic_DNA"/>
</dbReference>